<keyword evidence="1" id="KW-0472">Membrane</keyword>
<feature type="transmembrane region" description="Helical" evidence="1">
    <location>
        <begin position="199"/>
        <end position="219"/>
    </location>
</feature>
<dbReference type="InterPro" id="IPR011435">
    <property type="entry name" value="UmpAB"/>
</dbReference>
<feature type="transmembrane region" description="Helical" evidence="1">
    <location>
        <begin position="521"/>
        <end position="541"/>
    </location>
</feature>
<feature type="transmembrane region" description="Helical" evidence="1">
    <location>
        <begin position="169"/>
        <end position="192"/>
    </location>
</feature>
<feature type="transmembrane region" description="Helical" evidence="1">
    <location>
        <begin position="393"/>
        <end position="417"/>
    </location>
</feature>
<dbReference type="Pfam" id="PF07556">
    <property type="entry name" value="DUF1538"/>
    <property type="match status" value="2"/>
</dbReference>
<evidence type="ECO:0000256" key="1">
    <source>
        <dbReference type="SAM" id="Phobius"/>
    </source>
</evidence>
<protein>
    <recommendedName>
        <fullName evidence="4">DUF1538 domain-containing protein</fullName>
    </recommendedName>
</protein>
<keyword evidence="1" id="KW-1133">Transmembrane helix</keyword>
<dbReference type="Proteomes" id="UP001178507">
    <property type="component" value="Unassembled WGS sequence"/>
</dbReference>
<feature type="transmembrane region" description="Helical" evidence="1">
    <location>
        <begin position="269"/>
        <end position="291"/>
    </location>
</feature>
<accession>A0AA36J9V1</accession>
<evidence type="ECO:0000313" key="3">
    <source>
        <dbReference type="Proteomes" id="UP001178507"/>
    </source>
</evidence>
<feature type="transmembrane region" description="Helical" evidence="1">
    <location>
        <begin position="84"/>
        <end position="102"/>
    </location>
</feature>
<feature type="transmembrane region" description="Helical" evidence="1">
    <location>
        <begin position="462"/>
        <end position="480"/>
    </location>
</feature>
<proteinExistence type="predicted"/>
<organism evidence="2 3">
    <name type="scientific">Effrenium voratum</name>
    <dbReference type="NCBI Taxonomy" id="2562239"/>
    <lineage>
        <taxon>Eukaryota</taxon>
        <taxon>Sar</taxon>
        <taxon>Alveolata</taxon>
        <taxon>Dinophyceae</taxon>
        <taxon>Suessiales</taxon>
        <taxon>Symbiodiniaceae</taxon>
        <taxon>Effrenium</taxon>
    </lineage>
</organism>
<feature type="transmembrane region" description="Helical" evidence="1">
    <location>
        <begin position="123"/>
        <end position="143"/>
    </location>
</feature>
<evidence type="ECO:0008006" key="4">
    <source>
        <dbReference type="Google" id="ProtNLM"/>
    </source>
</evidence>
<dbReference type="EMBL" id="CAUJNA010003428">
    <property type="protein sequence ID" value="CAJ1401727.1"/>
    <property type="molecule type" value="Genomic_DNA"/>
</dbReference>
<feature type="transmembrane region" description="Helical" evidence="1">
    <location>
        <begin position="239"/>
        <end position="257"/>
    </location>
</feature>
<dbReference type="AlphaFoldDB" id="A0AA36J9V1"/>
<comment type="caution">
    <text evidence="2">The sequence shown here is derived from an EMBL/GenBank/DDBJ whole genome shotgun (WGS) entry which is preliminary data.</text>
</comment>
<gene>
    <name evidence="2" type="ORF">EVOR1521_LOCUS24819</name>
</gene>
<feature type="transmembrane region" description="Helical" evidence="1">
    <location>
        <begin position="437"/>
        <end position="456"/>
    </location>
</feature>
<keyword evidence="1" id="KW-0812">Transmembrane</keyword>
<feature type="transmembrane region" description="Helical" evidence="1">
    <location>
        <begin position="352"/>
        <end position="373"/>
    </location>
</feature>
<reference evidence="2" key="1">
    <citation type="submission" date="2023-08" db="EMBL/GenBank/DDBJ databases">
        <authorList>
            <person name="Chen Y."/>
            <person name="Shah S."/>
            <person name="Dougan E. K."/>
            <person name="Thang M."/>
            <person name="Chan C."/>
        </authorList>
    </citation>
    <scope>NUCLEOTIDE SEQUENCE</scope>
</reference>
<name>A0AA36J9V1_9DINO</name>
<sequence>MILKQDAGAPSPGHMFLRSLPHCRADSRSRLSMLRLTQEALKGFLENCNLEMHCMGGQSVGSLAVFLIAYAKLLLHTNLFEPQLAASLILVVAGLTTFELGLRHGLMPLGEEVGVALLKAPKYVVFLTAFCLAAICTVGEPAMGSLEEAGKFAHPTKVPLLVRILKQPVVLLLAVALAVGFAAVLGCIRLLYDLSIKRCLLFSALPALIATIACASNGGALPQVASLAWDCGAVTTGPVTVPIVLSLGIGLTARAVGEYAEETEPELSGFGIVSLASLFPVFSVWALAVAFGGRAVTAEPFLTNTTIVEDEVQMLLDSALVPCRSLLPPTGCLLLIQLMLKEPLQDTSTTFSGITACFAGMFMFTLGLHRGLLPLGIGVGRLLPSAVLIYGEALGAFTILGFGFLVGTLATCSEPALVALGKTVERLSAGQFPKDRLVFSAAVGVGAGTALGMAKVFYGLELFYILLVGYSLCLVLTFLADDALAAIAWDSAGVTTGPMTVPVVLSSGLGLGKAAEVGEAFGILSCASMGPILAVLLSSLIGERHTTRTSRLTEMQIMGGLRSARSTTFSSR</sequence>
<keyword evidence="3" id="KW-1185">Reference proteome</keyword>
<evidence type="ECO:0000313" key="2">
    <source>
        <dbReference type="EMBL" id="CAJ1401727.1"/>
    </source>
</evidence>